<dbReference type="Proteomes" id="UP000294919">
    <property type="component" value="Unassembled WGS sequence"/>
</dbReference>
<dbReference type="PANTHER" id="PTHR35789:SF1">
    <property type="entry name" value="SPORE GERMINATION PROTEIN B3"/>
    <property type="match status" value="1"/>
</dbReference>
<keyword evidence="3" id="KW-0309">Germination</keyword>
<feature type="domain" description="Spore germination GerAC-like C-terminal" evidence="8">
    <location>
        <begin position="223"/>
        <end position="387"/>
    </location>
</feature>
<dbReference type="AlphaFoldDB" id="A0A4R2L452"/>
<comment type="similarity">
    <text evidence="2">Belongs to the GerABKC lipoprotein family.</text>
</comment>
<dbReference type="InterPro" id="IPR057336">
    <property type="entry name" value="GerAC_N"/>
</dbReference>
<dbReference type="NCBIfam" id="TIGR02887">
    <property type="entry name" value="spore_ger_x_C"/>
    <property type="match status" value="1"/>
</dbReference>
<dbReference type="GO" id="GO:0009847">
    <property type="term" value="P:spore germination"/>
    <property type="evidence" value="ECO:0007669"/>
    <property type="project" value="InterPro"/>
</dbReference>
<proteinExistence type="inferred from homology"/>
<feature type="domain" description="Spore germination protein N-terminal" evidence="9">
    <location>
        <begin position="22"/>
        <end position="212"/>
    </location>
</feature>
<dbReference type="PROSITE" id="PS51257">
    <property type="entry name" value="PROKAR_LIPOPROTEIN"/>
    <property type="match status" value="1"/>
</dbReference>
<dbReference type="Pfam" id="PF05504">
    <property type="entry name" value="Spore_GerAC"/>
    <property type="match status" value="1"/>
</dbReference>
<sequence length="390" mass="44346">MRKWRMLCIGIISSLLITGCWDKVEIEKRAFVALIGIDKFDSKDGKKNKDSDKTKESQDISRNKYVITIAYPNTGVIAGKGEGESKYIYASVGQNIRDILGSLNNRIARVMFFRHTKAIVLGKALASDEKMLREVLDAIERSPEIGRKINLMITPGEAKEILNTSTKDEPVLGLFIRELMEQSKRSARMADADFGYILRSLHESKVAITPRILSSKDQFKIAGSAVLKNFKMVGELGELETRNVMFMFDKIQSTVINVKVDDLIIPIGMTDSKTKMKVFEKDGELYTSFDIEAEGDLEQHMFEVKGQPLDNKYIQKVEKIASKTFEKQIEATYKKIQKDFGADLVQAGEYLRKHEPDTWKKVEKDWDEIFPTTKVKVNVAIKIRRIGVTQ</sequence>
<gene>
    <name evidence="10" type="ORF">EV214_104126</name>
</gene>
<evidence type="ECO:0000313" key="10">
    <source>
        <dbReference type="EMBL" id="TCO78739.1"/>
    </source>
</evidence>
<evidence type="ECO:0000256" key="7">
    <source>
        <dbReference type="ARBA" id="ARBA00023288"/>
    </source>
</evidence>
<dbReference type="EMBL" id="SLWV01000004">
    <property type="protein sequence ID" value="TCO78739.1"/>
    <property type="molecule type" value="Genomic_DNA"/>
</dbReference>
<dbReference type="OrthoDB" id="2569624at2"/>
<evidence type="ECO:0000256" key="2">
    <source>
        <dbReference type="ARBA" id="ARBA00007886"/>
    </source>
</evidence>
<dbReference type="Pfam" id="PF25198">
    <property type="entry name" value="Spore_GerAC_N"/>
    <property type="match status" value="1"/>
</dbReference>
<keyword evidence="5" id="KW-0472">Membrane</keyword>
<dbReference type="InterPro" id="IPR008844">
    <property type="entry name" value="Spore_GerAC-like"/>
</dbReference>
<keyword evidence="11" id="KW-1185">Reference proteome</keyword>
<dbReference type="Gene3D" id="3.30.300.210">
    <property type="entry name" value="Nutrient germinant receptor protein C, domain 3"/>
    <property type="match status" value="1"/>
</dbReference>
<comment type="caution">
    <text evidence="10">The sequence shown here is derived from an EMBL/GenBank/DDBJ whole genome shotgun (WGS) entry which is preliminary data.</text>
</comment>
<dbReference type="InterPro" id="IPR046953">
    <property type="entry name" value="Spore_GerAC-like_C"/>
</dbReference>
<protein>
    <submittedName>
        <fullName evidence="10">Ger(X)C family germination protein</fullName>
    </submittedName>
</protein>
<comment type="subcellular location">
    <subcellularLocation>
        <location evidence="1">Membrane</location>
        <topology evidence="1">Lipid-anchor</topology>
    </subcellularLocation>
</comment>
<evidence type="ECO:0000256" key="3">
    <source>
        <dbReference type="ARBA" id="ARBA00022544"/>
    </source>
</evidence>
<dbReference type="InterPro" id="IPR038501">
    <property type="entry name" value="Spore_GerAC_C_sf"/>
</dbReference>
<reference evidence="10 11" key="1">
    <citation type="submission" date="2019-03" db="EMBL/GenBank/DDBJ databases">
        <title>Genomic Encyclopedia of Type Strains, Phase IV (KMG-IV): sequencing the most valuable type-strain genomes for metagenomic binning, comparative biology and taxonomic classification.</title>
        <authorList>
            <person name="Goeker M."/>
        </authorList>
    </citation>
    <scope>NUCLEOTIDE SEQUENCE [LARGE SCALE GENOMIC DNA]</scope>
    <source>
        <strain evidence="10 11">DSM 102940</strain>
    </source>
</reference>
<organism evidence="10 11">
    <name type="scientific">Marinisporobacter balticus</name>
    <dbReference type="NCBI Taxonomy" id="2018667"/>
    <lineage>
        <taxon>Bacteria</taxon>
        <taxon>Bacillati</taxon>
        <taxon>Bacillota</taxon>
        <taxon>Clostridia</taxon>
        <taxon>Peptostreptococcales</taxon>
        <taxon>Thermotaleaceae</taxon>
        <taxon>Marinisporobacter</taxon>
    </lineage>
</organism>
<evidence type="ECO:0000259" key="9">
    <source>
        <dbReference type="Pfam" id="PF25198"/>
    </source>
</evidence>
<evidence type="ECO:0000256" key="5">
    <source>
        <dbReference type="ARBA" id="ARBA00023136"/>
    </source>
</evidence>
<accession>A0A4R2L452</accession>
<evidence type="ECO:0000313" key="11">
    <source>
        <dbReference type="Proteomes" id="UP000294919"/>
    </source>
</evidence>
<name>A0A4R2L452_9FIRM</name>
<dbReference type="GO" id="GO:0016020">
    <property type="term" value="C:membrane"/>
    <property type="evidence" value="ECO:0007669"/>
    <property type="project" value="UniProtKB-SubCell"/>
</dbReference>
<keyword evidence="7" id="KW-0449">Lipoprotein</keyword>
<evidence type="ECO:0000256" key="1">
    <source>
        <dbReference type="ARBA" id="ARBA00004635"/>
    </source>
</evidence>
<evidence type="ECO:0000256" key="4">
    <source>
        <dbReference type="ARBA" id="ARBA00022729"/>
    </source>
</evidence>
<evidence type="ECO:0000259" key="8">
    <source>
        <dbReference type="Pfam" id="PF05504"/>
    </source>
</evidence>
<dbReference type="PANTHER" id="PTHR35789">
    <property type="entry name" value="SPORE GERMINATION PROTEIN B3"/>
    <property type="match status" value="1"/>
</dbReference>
<dbReference type="RefSeq" id="WP_132243278.1">
    <property type="nucleotide sequence ID" value="NZ_SLWV01000004.1"/>
</dbReference>
<keyword evidence="4" id="KW-0732">Signal</keyword>
<keyword evidence="6" id="KW-0564">Palmitate</keyword>
<evidence type="ECO:0000256" key="6">
    <source>
        <dbReference type="ARBA" id="ARBA00023139"/>
    </source>
</evidence>